<proteinExistence type="predicted"/>
<organism evidence="1 2">
    <name type="scientific">Curtobacterium aetherium</name>
    <dbReference type="NCBI Taxonomy" id="2841594"/>
    <lineage>
        <taxon>Bacteria</taxon>
        <taxon>Bacillati</taxon>
        <taxon>Actinomycetota</taxon>
        <taxon>Actinomycetes</taxon>
        <taxon>Micrococcales</taxon>
        <taxon>Microbacteriaceae</taxon>
        <taxon>Curtobacterium</taxon>
    </lineage>
</organism>
<evidence type="ECO:0000313" key="1">
    <source>
        <dbReference type="EMBL" id="QWS34364.1"/>
    </source>
</evidence>
<evidence type="ECO:0000313" key="2">
    <source>
        <dbReference type="Proteomes" id="UP000681794"/>
    </source>
</evidence>
<reference evidence="1" key="1">
    <citation type="submission" date="2021-06" db="EMBL/GenBank/DDBJ databases">
        <authorList>
            <person name="Ellington A.J."/>
            <person name="Bryan N.C."/>
            <person name="Christner B.C."/>
            <person name="Reisch C.R."/>
        </authorList>
    </citation>
    <scope>NUCLEOTIDE SEQUENCE</scope>
    <source>
        <strain evidence="1">L6-1</strain>
    </source>
</reference>
<keyword evidence="2" id="KW-1185">Reference proteome</keyword>
<accession>A0ACD1E6D9</accession>
<gene>
    <name evidence="1" type="ORF">KM842_04110</name>
</gene>
<sequence>MRRVLVLGGTGWLGREVADAALRTGAEVTCLARGLSGEVPTGAWLVRADRSLPGAYDGVAADWDAVVDLATDPAHVRSALDALSARAAHWTGVSSVSVYARTDEPDGDEAADVVEPEDVTRYPDAKVAGERAVRAVRGADALVVRPGLVVGPGDPSDRFGYWAARLERGGDVVVPVLEGRAVQVVDVTDLAEWIARAGAAARTGTVDAVGRSTSMGAFLEAVATTTAFGGRLVETDDAALLEHGVAYWAGAASLPLWIPVSEVGFARRSGRAFRDAGGVARPLVETVGRVVEDERRRGVDRPRRAGLTPDHERRVLRAVARRD</sequence>
<dbReference type="EMBL" id="CP076544">
    <property type="protein sequence ID" value="QWS34364.1"/>
    <property type="molecule type" value="Genomic_DNA"/>
</dbReference>
<name>A0ACD1E6D9_9MICO</name>
<dbReference type="Proteomes" id="UP000681794">
    <property type="component" value="Chromosome"/>
</dbReference>
<protein>
    <submittedName>
        <fullName evidence="1">NAD-dependent epimerase/dehydratase family protein</fullName>
    </submittedName>
</protein>